<evidence type="ECO:0000256" key="1">
    <source>
        <dbReference type="SAM" id="Phobius"/>
    </source>
</evidence>
<dbReference type="Proteomes" id="UP000299794">
    <property type="component" value="Unassembled WGS sequence"/>
</dbReference>
<keyword evidence="1" id="KW-0472">Membrane</keyword>
<organism evidence="2 3">
    <name type="scientific">Planktothrix agardhii CCAP 1459/11A</name>
    <dbReference type="NCBI Taxonomy" id="282420"/>
    <lineage>
        <taxon>Bacteria</taxon>
        <taxon>Bacillati</taxon>
        <taxon>Cyanobacteriota</taxon>
        <taxon>Cyanophyceae</taxon>
        <taxon>Oscillatoriophycideae</taxon>
        <taxon>Oscillatoriales</taxon>
        <taxon>Microcoleaceae</taxon>
        <taxon>Planktothrix</taxon>
    </lineage>
</organism>
<feature type="transmembrane region" description="Helical" evidence="1">
    <location>
        <begin position="57"/>
        <end position="75"/>
    </location>
</feature>
<dbReference type="EMBL" id="BJCD01000026">
    <property type="protein sequence ID" value="GCL34829.1"/>
    <property type="molecule type" value="Genomic_DNA"/>
</dbReference>
<keyword evidence="1" id="KW-0812">Transmembrane</keyword>
<keyword evidence="1" id="KW-1133">Transmembrane helix</keyword>
<dbReference type="AlphaFoldDB" id="A0A479ZQ78"/>
<evidence type="ECO:0008006" key="4">
    <source>
        <dbReference type="Google" id="ProtNLM"/>
    </source>
</evidence>
<comment type="caution">
    <text evidence="2">The sequence shown here is derived from an EMBL/GenBank/DDBJ whole genome shotgun (WGS) entry which is preliminary data.</text>
</comment>
<reference evidence="3" key="1">
    <citation type="submission" date="2019-02" db="EMBL/GenBank/DDBJ databases">
        <title>Draft genome sequence of Planktothrix agardhii NIES-905.</title>
        <authorList>
            <person name="Yamaguchi H."/>
            <person name="Suzuki S."/>
            <person name="Kawachi M."/>
        </authorList>
    </citation>
    <scope>NUCLEOTIDE SEQUENCE [LARGE SCALE GENOMIC DNA]</scope>
    <source>
        <strain evidence="3">CCAP 1459/11A</strain>
    </source>
</reference>
<protein>
    <recommendedName>
        <fullName evidence="4">Alkaline phytoceramidase</fullName>
    </recommendedName>
</protein>
<sequence length="121" mass="13678">MRIKPLFTGILIAGFVLASQWSQQFFHLLNGSLSYAPALLILGSLGIYHYQQQKQEPLILLAATGVLFVALFFRTLDKTICPEFPLGTHFLWHLLNGVVLYLSTRGLILNWVKTEDCKVVM</sequence>
<name>A0A479ZQ78_PLAAG</name>
<gene>
    <name evidence="2" type="ORF">PA905_18090</name>
</gene>
<dbReference type="RefSeq" id="WP_237157129.1">
    <property type="nucleotide sequence ID" value="NZ_BJCD01000026.1"/>
</dbReference>
<accession>A0A479ZQ78</accession>
<proteinExistence type="predicted"/>
<feature type="transmembrane region" description="Helical" evidence="1">
    <location>
        <begin position="32"/>
        <end position="50"/>
    </location>
</feature>
<evidence type="ECO:0000313" key="3">
    <source>
        <dbReference type="Proteomes" id="UP000299794"/>
    </source>
</evidence>
<evidence type="ECO:0000313" key="2">
    <source>
        <dbReference type="EMBL" id="GCL34829.1"/>
    </source>
</evidence>
<feature type="transmembrane region" description="Helical" evidence="1">
    <location>
        <begin position="90"/>
        <end position="112"/>
    </location>
</feature>